<dbReference type="InterPro" id="IPR016032">
    <property type="entry name" value="Sig_transdc_resp-reg_C-effctor"/>
</dbReference>
<dbReference type="InterPro" id="IPR000792">
    <property type="entry name" value="Tscrpt_reg_LuxR_C"/>
</dbReference>
<accession>A0A6J5Z0L3</accession>
<dbReference type="PRINTS" id="PR00038">
    <property type="entry name" value="HTHLUXR"/>
</dbReference>
<sequence length="113" mass="12969">MGFQAFISKRCELQEITETVKLVLAGRDFFYLRVPQISRDRKPSEKKSFKLTKTELSILSDLADGSSTREIAAQRCNSEATIKTHLTSIYRKLGARNRIEALIIARDFNVRNF</sequence>
<dbReference type="Pfam" id="PF00196">
    <property type="entry name" value="GerE"/>
    <property type="match status" value="1"/>
</dbReference>
<proteinExistence type="predicted"/>
<dbReference type="InterPro" id="IPR039420">
    <property type="entry name" value="WalR-like"/>
</dbReference>
<feature type="domain" description="HTH luxR-type" evidence="2">
    <location>
        <begin position="44"/>
        <end position="109"/>
    </location>
</feature>
<name>A0A6J5Z0L3_9ZZZZ</name>
<reference evidence="3" key="1">
    <citation type="submission" date="2020-05" db="EMBL/GenBank/DDBJ databases">
        <authorList>
            <person name="Chiriac C."/>
            <person name="Salcher M."/>
            <person name="Ghai R."/>
            <person name="Kavagutti S V."/>
        </authorList>
    </citation>
    <scope>NUCLEOTIDE SEQUENCE</scope>
</reference>
<keyword evidence="1" id="KW-0238">DNA-binding</keyword>
<dbReference type="GO" id="GO:0003677">
    <property type="term" value="F:DNA binding"/>
    <property type="evidence" value="ECO:0007669"/>
    <property type="project" value="UniProtKB-KW"/>
</dbReference>
<dbReference type="CDD" id="cd06170">
    <property type="entry name" value="LuxR_C_like"/>
    <property type="match status" value="1"/>
</dbReference>
<dbReference type="EMBL" id="CAESAK010000057">
    <property type="protein sequence ID" value="CAB4336014.1"/>
    <property type="molecule type" value="Genomic_DNA"/>
</dbReference>
<organism evidence="3">
    <name type="scientific">freshwater metagenome</name>
    <dbReference type="NCBI Taxonomy" id="449393"/>
    <lineage>
        <taxon>unclassified sequences</taxon>
        <taxon>metagenomes</taxon>
        <taxon>ecological metagenomes</taxon>
    </lineage>
</organism>
<dbReference type="GO" id="GO:0006355">
    <property type="term" value="P:regulation of DNA-templated transcription"/>
    <property type="evidence" value="ECO:0007669"/>
    <property type="project" value="InterPro"/>
</dbReference>
<dbReference type="PANTHER" id="PTHR43214">
    <property type="entry name" value="TWO-COMPONENT RESPONSE REGULATOR"/>
    <property type="match status" value="1"/>
</dbReference>
<evidence type="ECO:0000259" key="2">
    <source>
        <dbReference type="PROSITE" id="PS50043"/>
    </source>
</evidence>
<dbReference type="SMART" id="SM00421">
    <property type="entry name" value="HTH_LUXR"/>
    <property type="match status" value="1"/>
</dbReference>
<evidence type="ECO:0000256" key="1">
    <source>
        <dbReference type="ARBA" id="ARBA00023125"/>
    </source>
</evidence>
<dbReference type="Gene3D" id="3.40.50.2300">
    <property type="match status" value="1"/>
</dbReference>
<gene>
    <name evidence="3" type="ORF">UFOPK3775_00552</name>
</gene>
<evidence type="ECO:0000313" key="3">
    <source>
        <dbReference type="EMBL" id="CAB4336014.1"/>
    </source>
</evidence>
<dbReference type="AlphaFoldDB" id="A0A6J5Z0L3"/>
<dbReference type="SUPFAM" id="SSF46894">
    <property type="entry name" value="C-terminal effector domain of the bipartite response regulators"/>
    <property type="match status" value="1"/>
</dbReference>
<dbReference type="PROSITE" id="PS50043">
    <property type="entry name" value="HTH_LUXR_2"/>
    <property type="match status" value="1"/>
</dbReference>
<protein>
    <submittedName>
        <fullName evidence="3">Unannotated protein</fullName>
    </submittedName>
</protein>
<dbReference type="PANTHER" id="PTHR43214:SF42">
    <property type="entry name" value="TRANSCRIPTIONAL REGULATORY PROTEIN DESR"/>
    <property type="match status" value="1"/>
</dbReference>